<evidence type="ECO:0000259" key="6">
    <source>
        <dbReference type="Pfam" id="PF04355"/>
    </source>
</evidence>
<reference evidence="7 8" key="1">
    <citation type="journal article" date="2018" name="Int. J. Syst. Evol. Microbiol.">
        <title>Mesosutterella multiformis gen. nov., sp. nov., a member of the family Sutterellaceae and Sutterella megalosphaeroides sp. nov., isolated from human faeces.</title>
        <authorList>
            <person name="Sakamoto M."/>
            <person name="Ikeyama N."/>
            <person name="Kunihiro T."/>
            <person name="Iino T."/>
            <person name="Yuki M."/>
            <person name="Ohkuma M."/>
        </authorList>
    </citation>
    <scope>NUCLEOTIDE SEQUENCE [LARGE SCALE GENOMIC DNA]</scope>
    <source>
        <strain evidence="7 8">4NBBH2</strain>
    </source>
</reference>
<keyword evidence="3 4" id="KW-0998">Cell outer membrane</keyword>
<dbReference type="HAMAP" id="MF_00925">
    <property type="entry name" value="OM_assembly_BamE"/>
    <property type="match status" value="1"/>
</dbReference>
<dbReference type="RefSeq" id="WP_235005590.1">
    <property type="nucleotide sequence ID" value="NZ_BGZJ01000001.1"/>
</dbReference>
<dbReference type="PANTHER" id="PTHR37482">
    <property type="entry name" value="OUTER MEMBRANE PROTEIN ASSEMBLY FACTOR BAME"/>
    <property type="match status" value="1"/>
</dbReference>
<comment type="subcellular location">
    <subcellularLocation>
        <location evidence="4">Cell outer membrane</location>
    </subcellularLocation>
</comment>
<organism evidence="7 8">
    <name type="scientific">Mesosutterella multiformis</name>
    <dbReference type="NCBI Taxonomy" id="2259133"/>
    <lineage>
        <taxon>Bacteria</taxon>
        <taxon>Pseudomonadati</taxon>
        <taxon>Pseudomonadota</taxon>
        <taxon>Betaproteobacteria</taxon>
        <taxon>Burkholderiales</taxon>
        <taxon>Sutterellaceae</taxon>
        <taxon>Mesosutterella</taxon>
    </lineage>
</organism>
<evidence type="ECO:0000313" key="8">
    <source>
        <dbReference type="Proteomes" id="UP000266091"/>
    </source>
</evidence>
<accession>A0A388SFN0</accession>
<dbReference type="GO" id="GO:0043165">
    <property type="term" value="P:Gram-negative-bacterium-type cell outer membrane assembly"/>
    <property type="evidence" value="ECO:0007669"/>
    <property type="project" value="UniProtKB-UniRule"/>
</dbReference>
<dbReference type="PANTHER" id="PTHR37482:SF1">
    <property type="entry name" value="OUTER MEMBRANE PROTEIN ASSEMBLY FACTOR BAME"/>
    <property type="match status" value="1"/>
</dbReference>
<evidence type="ECO:0000313" key="7">
    <source>
        <dbReference type="EMBL" id="GBO93504.1"/>
    </source>
</evidence>
<protein>
    <recommendedName>
        <fullName evidence="4">Outer membrane protein assembly factor BamE</fullName>
    </recommendedName>
</protein>
<dbReference type="Gene3D" id="3.30.1450.10">
    <property type="match status" value="1"/>
</dbReference>
<dbReference type="Pfam" id="PF04355">
    <property type="entry name" value="BamE"/>
    <property type="match status" value="1"/>
</dbReference>
<dbReference type="InterPro" id="IPR026592">
    <property type="entry name" value="BamE"/>
</dbReference>
<feature type="domain" description="Outer membrane protein assembly factor BamE" evidence="6">
    <location>
        <begin position="40"/>
        <end position="108"/>
    </location>
</feature>
<evidence type="ECO:0000256" key="5">
    <source>
        <dbReference type="SAM" id="MobiDB-lite"/>
    </source>
</evidence>
<comment type="caution">
    <text evidence="7">The sequence shown here is derived from an EMBL/GenBank/DDBJ whole genome shotgun (WGS) entry which is preliminary data.</text>
</comment>
<dbReference type="AlphaFoldDB" id="A0A388SFN0"/>
<dbReference type="Proteomes" id="UP000266091">
    <property type="component" value="Unassembled WGS sequence"/>
</dbReference>
<sequence>MLAAACLTLSGCQTVSRAWDSAAKWTPTFLHPYRPDVYQGNLITSEMVGQLEKGMSKEQVQFLLGLPLLQDRFHTDRWNYVYYVNRRSGETETRKLIVYFNAAGRVDHWEADKMPDETEADLMILGDKKAEEAEAAKKAAPAASTAASAPAASAPAASAPAAQTKKE</sequence>
<evidence type="ECO:0000256" key="2">
    <source>
        <dbReference type="ARBA" id="ARBA00023136"/>
    </source>
</evidence>
<comment type="similarity">
    <text evidence="4">Belongs to the BamE family.</text>
</comment>
<dbReference type="EMBL" id="BGZJ01000001">
    <property type="protein sequence ID" value="GBO93504.1"/>
    <property type="molecule type" value="Genomic_DNA"/>
</dbReference>
<keyword evidence="2 4" id="KW-0472">Membrane</keyword>
<evidence type="ECO:0000256" key="3">
    <source>
        <dbReference type="ARBA" id="ARBA00023237"/>
    </source>
</evidence>
<evidence type="ECO:0000256" key="4">
    <source>
        <dbReference type="HAMAP-Rule" id="MF_00925"/>
    </source>
</evidence>
<dbReference type="GO" id="GO:0051205">
    <property type="term" value="P:protein insertion into membrane"/>
    <property type="evidence" value="ECO:0007669"/>
    <property type="project" value="UniProtKB-UniRule"/>
</dbReference>
<keyword evidence="8" id="KW-1185">Reference proteome</keyword>
<dbReference type="InterPro" id="IPR037873">
    <property type="entry name" value="BamE-like"/>
</dbReference>
<feature type="region of interest" description="Disordered" evidence="5">
    <location>
        <begin position="133"/>
        <end position="167"/>
    </location>
</feature>
<dbReference type="GO" id="GO:0030674">
    <property type="term" value="F:protein-macromolecule adaptor activity"/>
    <property type="evidence" value="ECO:0007669"/>
    <property type="project" value="TreeGrafter"/>
</dbReference>
<dbReference type="GO" id="GO:1990063">
    <property type="term" value="C:Bam protein complex"/>
    <property type="evidence" value="ECO:0007669"/>
    <property type="project" value="TreeGrafter"/>
</dbReference>
<accession>A0A401LJM4</accession>
<dbReference type="InterPro" id="IPR007450">
    <property type="entry name" value="BamE_dom"/>
</dbReference>
<comment type="subunit">
    <text evidence="4">Part of the Bam complex.</text>
</comment>
<proteinExistence type="inferred from homology"/>
<feature type="compositionally biased region" description="Low complexity" evidence="5">
    <location>
        <begin position="138"/>
        <end position="167"/>
    </location>
</feature>
<keyword evidence="1 4" id="KW-0732">Signal</keyword>
<evidence type="ECO:0000256" key="1">
    <source>
        <dbReference type="ARBA" id="ARBA00022729"/>
    </source>
</evidence>
<name>A0A388SFN0_9BURK</name>
<gene>
    <name evidence="4" type="primary">bamE</name>
    <name evidence="7" type="ORF">MESMUL_08580</name>
</gene>
<comment type="function">
    <text evidence="4">Part of the outer membrane protein assembly complex, which is involved in assembly and insertion of beta-barrel proteins into the outer membrane.</text>
</comment>